<dbReference type="Gene3D" id="3.40.50.1820">
    <property type="entry name" value="alpha/beta hydrolase"/>
    <property type="match status" value="1"/>
</dbReference>
<feature type="transmembrane region" description="Helical" evidence="8">
    <location>
        <begin position="454"/>
        <end position="476"/>
    </location>
</feature>
<feature type="transmembrane region" description="Helical" evidence="8">
    <location>
        <begin position="315"/>
        <end position="336"/>
    </location>
</feature>
<evidence type="ECO:0000256" key="1">
    <source>
        <dbReference type="ARBA" id="ARBA00004651"/>
    </source>
</evidence>
<evidence type="ECO:0000256" key="9">
    <source>
        <dbReference type="SAM" id="SignalP"/>
    </source>
</evidence>
<dbReference type="SUPFAM" id="SSF53474">
    <property type="entry name" value="alpha/beta-Hydrolases"/>
    <property type="match status" value="1"/>
</dbReference>
<feature type="transmembrane region" description="Helical" evidence="8">
    <location>
        <begin position="363"/>
        <end position="386"/>
    </location>
</feature>
<keyword evidence="7 8" id="KW-0472">Membrane</keyword>
<feature type="signal peptide" evidence="9">
    <location>
        <begin position="1"/>
        <end position="19"/>
    </location>
</feature>
<evidence type="ECO:0000313" key="11">
    <source>
        <dbReference type="EMBL" id="GAA2502303.1"/>
    </source>
</evidence>
<feature type="domain" description="Major facilitator superfamily (MFS) profile" evidence="10">
    <location>
        <begin position="363"/>
        <end position="562"/>
    </location>
</feature>
<evidence type="ECO:0000256" key="2">
    <source>
        <dbReference type="ARBA" id="ARBA00022692"/>
    </source>
</evidence>
<accession>A0ABP5ZUI7</accession>
<evidence type="ECO:0000259" key="10">
    <source>
        <dbReference type="PROSITE" id="PS50850"/>
    </source>
</evidence>
<dbReference type="InterPro" id="IPR005829">
    <property type="entry name" value="Sugar_transporter_CS"/>
</dbReference>
<dbReference type="InterPro" id="IPR036259">
    <property type="entry name" value="MFS_trans_sf"/>
</dbReference>
<dbReference type="InterPro" id="IPR020846">
    <property type="entry name" value="MFS_dom"/>
</dbReference>
<feature type="transmembrane region" description="Helical" evidence="8">
    <location>
        <begin position="429"/>
        <end position="448"/>
    </location>
</feature>
<evidence type="ECO:0000256" key="3">
    <source>
        <dbReference type="ARBA" id="ARBA00022801"/>
    </source>
</evidence>
<keyword evidence="3" id="KW-0378">Hydrolase</keyword>
<dbReference type="Gene3D" id="1.20.1250.20">
    <property type="entry name" value="MFS general substrate transporter like domains"/>
    <property type="match status" value="1"/>
</dbReference>
<feature type="transmembrane region" description="Helical" evidence="8">
    <location>
        <begin position="488"/>
        <end position="507"/>
    </location>
</feature>
<gene>
    <name evidence="11" type="ORF">GCM10010406_43480</name>
</gene>
<reference evidence="12" key="1">
    <citation type="journal article" date="2019" name="Int. J. Syst. Evol. Microbiol.">
        <title>The Global Catalogue of Microorganisms (GCM) 10K type strain sequencing project: providing services to taxonomists for standard genome sequencing and annotation.</title>
        <authorList>
            <consortium name="The Broad Institute Genomics Platform"/>
            <consortium name="The Broad Institute Genome Sequencing Center for Infectious Disease"/>
            <person name="Wu L."/>
            <person name="Ma J."/>
        </authorList>
    </citation>
    <scope>NUCLEOTIDE SEQUENCE [LARGE SCALE GENOMIC DNA]</scope>
    <source>
        <strain evidence="12">JCM 6307</strain>
    </source>
</reference>
<dbReference type="SUPFAM" id="SSF103473">
    <property type="entry name" value="MFS general substrate transporter"/>
    <property type="match status" value="1"/>
</dbReference>
<keyword evidence="5 8" id="KW-1133">Transmembrane helix</keyword>
<proteinExistence type="predicted"/>
<organism evidence="11 12">
    <name type="scientific">Streptomyces thermolineatus</name>
    <dbReference type="NCBI Taxonomy" id="44033"/>
    <lineage>
        <taxon>Bacteria</taxon>
        <taxon>Bacillati</taxon>
        <taxon>Actinomycetota</taxon>
        <taxon>Actinomycetes</taxon>
        <taxon>Kitasatosporales</taxon>
        <taxon>Streptomycetaceae</taxon>
        <taxon>Streptomyces</taxon>
    </lineage>
</organism>
<sequence>MVAALVSSLVVGAGTVAAAAPGRAAPASSTSNALPAAVREAVRFELPRPTGRHAVGVTELHLVDRDRPDPWVAGADRELMVGVWYPARSARRYPRQPYMPPGVARHADESGSFGLTRPGEVDWASAMTDAASAAPADDRTARPVVLYSPGLGDSRAFGTSTAVELASRGYVVVTVDHTHECAAVEFPGGRVEFRKPPTADTPTRRKAVETRVHDIRFVLDRLAVLGAGGNPDAGKRRLPHGLGRALDLERVGMYGHSAGGITAAEAMRTDSRIDAGINMDGTLQYTGTEFLRGTATSMGGVLWPLLAGVVGGISWHLPFGVYLLGVPLGIATALLLPRGRPNGPGRPAGEGPKGREVLRRHRILLAWYGLQFCGSLLLYALVVFLPQRLAEAGVGDPLPVSLYTVGMSGAMSLIGLAYARLRARLPYSVLLRGAPALWTAAFLLLAVAPNAPLLFLAPLLFGLGQGVFFPVTTVLIGEGVPAAVRGQATSLSGTATFAGQFASPLLIGPLIQATSLTTGFLLAAAVPALALAALWISRAGATGPRPGVPAPSPAPAPASRTE</sequence>
<dbReference type="PROSITE" id="PS50850">
    <property type="entry name" value="MFS"/>
    <property type="match status" value="1"/>
</dbReference>
<dbReference type="InterPro" id="IPR029058">
    <property type="entry name" value="AB_hydrolase_fold"/>
</dbReference>
<dbReference type="PROSITE" id="PS00217">
    <property type="entry name" value="SUGAR_TRANSPORT_2"/>
    <property type="match status" value="1"/>
</dbReference>
<evidence type="ECO:0000256" key="4">
    <source>
        <dbReference type="ARBA" id="ARBA00022963"/>
    </source>
</evidence>
<comment type="caution">
    <text evidence="11">The sequence shown here is derived from an EMBL/GenBank/DDBJ whole genome shotgun (WGS) entry which is preliminary data.</text>
</comment>
<keyword evidence="9" id="KW-0732">Signal</keyword>
<dbReference type="Pfam" id="PF03403">
    <property type="entry name" value="PAF-AH_p_II"/>
    <property type="match status" value="1"/>
</dbReference>
<comment type="subcellular location">
    <subcellularLocation>
        <location evidence="1">Cell membrane</location>
        <topology evidence="1">Multi-pass membrane protein</topology>
    </subcellularLocation>
</comment>
<dbReference type="Pfam" id="PF07690">
    <property type="entry name" value="MFS_1"/>
    <property type="match status" value="1"/>
</dbReference>
<keyword evidence="2 8" id="KW-0812">Transmembrane</keyword>
<dbReference type="Proteomes" id="UP001501358">
    <property type="component" value="Unassembled WGS sequence"/>
</dbReference>
<keyword evidence="12" id="KW-1185">Reference proteome</keyword>
<evidence type="ECO:0000256" key="5">
    <source>
        <dbReference type="ARBA" id="ARBA00022989"/>
    </source>
</evidence>
<name>A0ABP5ZUI7_9ACTN</name>
<evidence type="ECO:0000256" key="8">
    <source>
        <dbReference type="SAM" id="Phobius"/>
    </source>
</evidence>
<feature type="transmembrane region" description="Helical" evidence="8">
    <location>
        <begin position="513"/>
        <end position="536"/>
    </location>
</feature>
<dbReference type="EMBL" id="BAAATA010000031">
    <property type="protein sequence ID" value="GAA2502303.1"/>
    <property type="molecule type" value="Genomic_DNA"/>
</dbReference>
<evidence type="ECO:0000256" key="6">
    <source>
        <dbReference type="ARBA" id="ARBA00023098"/>
    </source>
</evidence>
<evidence type="ECO:0000256" key="7">
    <source>
        <dbReference type="ARBA" id="ARBA00023136"/>
    </source>
</evidence>
<dbReference type="InterPro" id="IPR011701">
    <property type="entry name" value="MFS"/>
</dbReference>
<dbReference type="PANTHER" id="PTHR10272:SF0">
    <property type="entry name" value="PLATELET-ACTIVATING FACTOR ACETYLHYDROLASE"/>
    <property type="match status" value="1"/>
</dbReference>
<dbReference type="PANTHER" id="PTHR10272">
    <property type="entry name" value="PLATELET-ACTIVATING FACTOR ACETYLHYDROLASE"/>
    <property type="match status" value="1"/>
</dbReference>
<keyword evidence="6" id="KW-0443">Lipid metabolism</keyword>
<feature type="transmembrane region" description="Helical" evidence="8">
    <location>
        <begin position="398"/>
        <end position="417"/>
    </location>
</feature>
<protein>
    <recommendedName>
        <fullName evidence="10">Major facilitator superfamily (MFS) profile domain-containing protein</fullName>
    </recommendedName>
</protein>
<evidence type="ECO:0000313" key="12">
    <source>
        <dbReference type="Proteomes" id="UP001501358"/>
    </source>
</evidence>
<feature type="chain" id="PRO_5046021424" description="Major facilitator superfamily (MFS) profile domain-containing protein" evidence="9">
    <location>
        <begin position="20"/>
        <end position="562"/>
    </location>
</feature>
<keyword evidence="4" id="KW-0442">Lipid degradation</keyword>